<evidence type="ECO:0000313" key="2">
    <source>
        <dbReference type="Proteomes" id="UP001163321"/>
    </source>
</evidence>
<gene>
    <name evidence="1" type="ORF">PsorP6_006867</name>
</gene>
<proteinExistence type="predicted"/>
<reference evidence="1 2" key="1">
    <citation type="journal article" date="2022" name="bioRxiv">
        <title>The genome of the oomycete Peronosclerospora sorghi, a cosmopolitan pathogen of maize and sorghum, is inflated with dispersed pseudogenes.</title>
        <authorList>
            <person name="Fletcher K."/>
            <person name="Martin F."/>
            <person name="Isakeit T."/>
            <person name="Cavanaugh K."/>
            <person name="Magill C."/>
            <person name="Michelmore R."/>
        </authorList>
    </citation>
    <scope>NUCLEOTIDE SEQUENCE [LARGE SCALE GENOMIC DNA]</scope>
    <source>
        <strain evidence="1">P6</strain>
    </source>
</reference>
<protein>
    <submittedName>
        <fullName evidence="1">Uncharacterized protein</fullName>
    </submittedName>
</protein>
<keyword evidence="2" id="KW-1185">Reference proteome</keyword>
<name>A0ACC0WAM5_9STRA</name>
<dbReference type="Proteomes" id="UP001163321">
    <property type="component" value="Chromosome 3"/>
</dbReference>
<organism evidence="1 2">
    <name type="scientific">Peronosclerospora sorghi</name>
    <dbReference type="NCBI Taxonomy" id="230839"/>
    <lineage>
        <taxon>Eukaryota</taxon>
        <taxon>Sar</taxon>
        <taxon>Stramenopiles</taxon>
        <taxon>Oomycota</taxon>
        <taxon>Peronosporomycetes</taxon>
        <taxon>Peronosporales</taxon>
        <taxon>Peronosporaceae</taxon>
        <taxon>Peronosclerospora</taxon>
    </lineage>
</organism>
<evidence type="ECO:0000313" key="1">
    <source>
        <dbReference type="EMBL" id="KAI9915878.1"/>
    </source>
</evidence>
<sequence length="228" mass="25872">MVPASQYPHFGTAATSRGEGNHHVMKQYLKIANTDLLMVQNRLQLMLNTQFVELEQNMEFDKVSVAHNHAEWYMKDILGKVLNFALQKLAEQVKDALKVPTDDECSGMFECTWILPCKHIIERKIDSVNGIELSDIGQQWWLERDSAVADNSDEKAAVELSPLSTALEIFRKMLYSAEPSAVPVVKARLEEMAVVMGPQLQNPVPVTRRRGRPSVSRNKANKKEKKRL</sequence>
<accession>A0ACC0WAM5</accession>
<comment type="caution">
    <text evidence="1">The sequence shown here is derived from an EMBL/GenBank/DDBJ whole genome shotgun (WGS) entry which is preliminary data.</text>
</comment>
<dbReference type="EMBL" id="CM047582">
    <property type="protein sequence ID" value="KAI9915878.1"/>
    <property type="molecule type" value="Genomic_DNA"/>
</dbReference>